<dbReference type="PROSITE" id="PS01358">
    <property type="entry name" value="ZF_RANBP2_1"/>
    <property type="match status" value="4"/>
</dbReference>
<dbReference type="InterPro" id="IPR001320">
    <property type="entry name" value="Iontro_rcpt_C"/>
</dbReference>
<evidence type="ECO:0000256" key="17">
    <source>
        <dbReference type="SAM" id="MobiDB-lite"/>
    </source>
</evidence>
<name>A0A0V1C0W2_TRISP</name>
<dbReference type="Proteomes" id="UP000054776">
    <property type="component" value="Unassembled WGS sequence"/>
</dbReference>
<dbReference type="InterPro" id="IPR001876">
    <property type="entry name" value="Znf_RanBP2"/>
</dbReference>
<dbReference type="OrthoDB" id="5984008at2759"/>
<dbReference type="InterPro" id="IPR019594">
    <property type="entry name" value="Glu/Gly-bd"/>
</dbReference>
<keyword evidence="6 16" id="KW-0863">Zinc-finger</keyword>
<keyword evidence="3" id="KW-0813">Transport</keyword>
<dbReference type="Gene3D" id="3.40.190.10">
    <property type="entry name" value="Periplasmic binding protein-like II"/>
    <property type="match status" value="2"/>
</dbReference>
<keyword evidence="10" id="KW-0406">Ion transport</keyword>
<evidence type="ECO:0000256" key="8">
    <source>
        <dbReference type="ARBA" id="ARBA00022989"/>
    </source>
</evidence>
<reference evidence="20 21" key="1">
    <citation type="submission" date="2015-01" db="EMBL/GenBank/DDBJ databases">
        <title>Evolution of Trichinella species and genotypes.</title>
        <authorList>
            <person name="Korhonen P.K."/>
            <person name="Edoardo P."/>
            <person name="Giuseppe L.R."/>
            <person name="Gasser R.B."/>
        </authorList>
    </citation>
    <scope>NUCLEOTIDE SEQUENCE [LARGE SCALE GENOMIC DNA]</scope>
    <source>
        <strain evidence="20">ISS3</strain>
    </source>
</reference>
<evidence type="ECO:0000256" key="6">
    <source>
        <dbReference type="ARBA" id="ARBA00022771"/>
    </source>
</evidence>
<dbReference type="Gene3D" id="4.10.1060.10">
    <property type="entry name" value="Zinc finger, RanBP2-type"/>
    <property type="match status" value="1"/>
</dbReference>
<dbReference type="Pfam" id="PF00060">
    <property type="entry name" value="Lig_chan"/>
    <property type="match status" value="2"/>
</dbReference>
<feature type="transmembrane region" description="Helical" evidence="18">
    <location>
        <begin position="703"/>
        <end position="722"/>
    </location>
</feature>
<evidence type="ECO:0000313" key="21">
    <source>
        <dbReference type="Proteomes" id="UP000054776"/>
    </source>
</evidence>
<sequence length="2317" mass="262183">MCISDVRKLHFQAMQAFEKHLKEKAASLKAYQRREIMLHRAKQEMETFTSEKTEGSDRNLDFVISMISVTATEKILKALALQKNVSLIYVQKTMSDWLQDSRELSKISSNFIQVIPPWTAMLNVFRPLVYYKHLISFTLIYDNNHVYIDDLKVLFQEKHVNVNFLNMNDFLEVRRILEKCTKAKTPHTVVLMTMANMAREILKNFSFCTTDNNTQWIVVTKNELTPVMGKYSTINNITFIQNVEMGFYWIFSNLKGREIYYIAKWKLNSGIDIFYKTGLSDAIVNARHYRIATVEEVPFVKMCYEPNTSKWFLCGFLVEIMGIIAERLNFTYDIYILKNDKYGVQNNVGRWNGLTNELVEGDANIALANFATSTERELFIDFTYPLYKSKGITILMQKPECKHSLFAFVSLMDWSVWLCLVFTVLIASALLTLFENVHSYDCETDHIKYDNDKKRTRFPFSEGFWFCLEGFTVQGSNWTPEHDSGRILATTWWIFCFMIFSAYTAYISALMSKSSEENLISSLDDLVDQRHTPYATVLNSDADLFIKRMVEIEDLFEKTWKKDIQSPNLTAEQRVNMALWDYDIKYKFSKMLHEMQNAHQPSSFTEGLQRVLKLNSPEDRFALLDMRMSMEYEFIHHCPLRLIYTNLDARLYAIGVQQGSPLGLEMSAELVKLTHEQQWEALLKKWWSDSNNKSSCRGRSEKSGIPVSAMLGIIIVMITGLITSRTVSQYVRRIIYDENEEDASLSKLITLFQTIFMYQHSVGYPTDKKFDIKIEVSNDVKYNESIDAPIIFINFSINKDIISQLRSLSVTNGIPVVQLYLESWSYSSSETEQFEDPSDFVTLVPPWIVAMGFLKSFWKRERVSSFTILYDEDHEYYTVAHSLQPSRTGNFTAIKLSPETDSQWMPMCSGPNENITVRTFIMICNVGTVEKYAARLEKCVLFGYVNLIVFTMVKISFFMDLSTLILAQFNQWKENSTFSDTTVNCFVEQSQHYRQFKNECKWYCTYGSYIAFEKSVFAQDIVLNTYRIEANHEDKDIYLVGNWTMSRGIRYVNKFGFSLEATKVRHFRVATSVLPPFIEEYSEYPGGPLKLRGLCIDLLEILSKSCNFTYEISEILESVGVYNAIGRWDGIAGELIIGNANIGLMTFVSTPENEDVIDFTYPFYERTGLALLLLKQDYNVTVFNSVTLMEWPVWICTCLAILIMSAVLTVIDRCSPFSYRNNRSNYGEDDPDNCIFTYKESLWFCLRSFTPQGGGQIPKSMSGRIVVASWWFFCFIISASYTANLAAMFSATRVVTTVTSLEDLLEQSRIRYSTVLHSAAEAYIQRQADIEANFYEKWKVAVKSKKLTPIQRVSLSNWDYPMKDKFTEMLRLIKEVGQPLDVASGVRRVLETNFLNERFALIGQQSVFEYEALLHCELEVVPLNLNLLPYVIAVQEGSSLRMNLSKGILELVNQQKMLQLKKKWMDDNPNKKDCSSYATITGMSIMDIMGISKELSSQSEDISTLSSDASINLEQQPVRVEKVQSQLPKHETQTVDTRLNFSYGFKIDRSRLCGFQIDQISEICERNLSQAVRDGATLTHFYFSRPDVLVVPGGLFPTKKLEKRRSDLVNRATWRCMTCNGRNIDALSYCNLCMFPRSSETVLPKSTALNAEKSTVGNLSSEKHGVQGELNLKMPNENKRSGEMSSNSFTKKFKPSEKCIICGLLLDFGSGRKCSSCEKFNFYDPVTDVRRNVMRTTKNFDSTIRKRWWNRRRFASEQTSVLSGWTCKGCLFLNKPISQICFRCGCSSDSVEGGISSSAWKCPACFVSNDDTNSKRCVNCLALRPSKFSMKNEKCWRCTGCCVLNSGNFDNCLQCRMPRSILKENTSDVSSSNSQSLTVSHDETAGDVQKFPDESSSTKSDLPKWYCTICFLGNAAEQLFCSSCNAPKPGSVFKSVSINFATTTEDESTDVAENGKAVVDDSSTSVGTREGSGDSNTSAVHFKAPDLSPPPSPLGTTERQADFVETQADEEHLCKFGQPQPKSNEQQQQQQQQLQLNTSDRVLRSALKRGNRKICKRKVHFSEPLHTETVFNSDSSVLSITENSAASLQVCGTLTLPPTSTTTTTTTTTTSTVESTNIVTSSINSPTTGLFSKLSSPATEKEIISEQKATSTLPSVRLGIESEPVFAKKTAKRSLFSASDELTTSAPSFTFNFGQQKASTVAVTSTEDTKISSATVSPADVIANAFKVAETDLSSLSFPVFQFGAAIGDPTPSKSSSTTPASSENVLASQTSSASGSIFTFGTGNFPSTTSIITTPATTTISSSSQCEIIHSFIILL</sequence>
<evidence type="ECO:0000256" key="13">
    <source>
        <dbReference type="ARBA" id="ARBA00023180"/>
    </source>
</evidence>
<comment type="subcellular location">
    <subcellularLocation>
        <location evidence="1">Membrane</location>
        <topology evidence="1">Multi-pass membrane protein</topology>
    </subcellularLocation>
</comment>
<dbReference type="SMART" id="SM00918">
    <property type="entry name" value="Lig_chan-Glu_bd"/>
    <property type="match status" value="2"/>
</dbReference>
<comment type="caution">
    <text evidence="20">The sequence shown here is derived from an EMBL/GenBank/DDBJ whole genome shotgun (WGS) entry which is preliminary data.</text>
</comment>
<evidence type="ECO:0000256" key="7">
    <source>
        <dbReference type="ARBA" id="ARBA00022833"/>
    </source>
</evidence>
<comment type="similarity">
    <text evidence="2">Belongs to the glutamate-gated ion channel (TC 1.A.10.1) family.</text>
</comment>
<feature type="transmembrane region" description="Helical" evidence="18">
    <location>
        <begin position="1265"/>
        <end position="1289"/>
    </location>
</feature>
<feature type="region of interest" description="Disordered" evidence="17">
    <location>
        <begin position="2015"/>
        <end position="2039"/>
    </location>
</feature>
<dbReference type="InterPro" id="IPR015683">
    <property type="entry name" value="Ionotropic_Glu_rcpt"/>
</dbReference>
<dbReference type="GO" id="GO:0015276">
    <property type="term" value="F:ligand-gated monoatomic ion channel activity"/>
    <property type="evidence" value="ECO:0007669"/>
    <property type="project" value="InterPro"/>
</dbReference>
<evidence type="ECO:0000256" key="2">
    <source>
        <dbReference type="ARBA" id="ARBA00008685"/>
    </source>
</evidence>
<evidence type="ECO:0000313" key="20">
    <source>
        <dbReference type="EMBL" id="KRY42808.1"/>
    </source>
</evidence>
<evidence type="ECO:0000256" key="9">
    <source>
        <dbReference type="ARBA" id="ARBA00023054"/>
    </source>
</evidence>
<keyword evidence="9" id="KW-0175">Coiled coil</keyword>
<feature type="region of interest" description="Disordered" evidence="17">
    <location>
        <begin position="1944"/>
        <end position="1997"/>
    </location>
</feature>
<evidence type="ECO:0000256" key="4">
    <source>
        <dbReference type="ARBA" id="ARBA00022692"/>
    </source>
</evidence>
<dbReference type="SMART" id="SM00547">
    <property type="entry name" value="ZnF_RBZ"/>
    <property type="match status" value="5"/>
</dbReference>
<evidence type="ECO:0000259" key="19">
    <source>
        <dbReference type="PROSITE" id="PS50199"/>
    </source>
</evidence>
<dbReference type="SUPFAM" id="SSF53850">
    <property type="entry name" value="Periplasmic binding protein-like II"/>
    <property type="match status" value="2"/>
</dbReference>
<gene>
    <name evidence="20" type="primary">Gria4</name>
    <name evidence="20" type="ORF">T01_3413</name>
</gene>
<keyword evidence="12 20" id="KW-0675">Receptor</keyword>
<keyword evidence="13" id="KW-0325">Glycoprotein</keyword>
<keyword evidence="5" id="KW-0479">Metal-binding</keyword>
<evidence type="ECO:0000256" key="12">
    <source>
        <dbReference type="ARBA" id="ARBA00023170"/>
    </source>
</evidence>
<evidence type="ECO:0000256" key="10">
    <source>
        <dbReference type="ARBA" id="ARBA00023065"/>
    </source>
</evidence>
<evidence type="ECO:0000256" key="3">
    <source>
        <dbReference type="ARBA" id="ARBA00022448"/>
    </source>
</evidence>
<dbReference type="Pfam" id="PF10613">
    <property type="entry name" value="Lig_chan-Glu_bd"/>
    <property type="match status" value="2"/>
</dbReference>
<keyword evidence="4 18" id="KW-0812">Transmembrane</keyword>
<proteinExistence type="inferred from homology"/>
<evidence type="ECO:0000256" key="11">
    <source>
        <dbReference type="ARBA" id="ARBA00023136"/>
    </source>
</evidence>
<feature type="transmembrane region" description="Helical" evidence="18">
    <location>
        <begin position="492"/>
        <end position="511"/>
    </location>
</feature>
<dbReference type="SUPFAM" id="SSF81324">
    <property type="entry name" value="Voltage-gated potassium channels"/>
    <property type="match status" value="2"/>
</dbReference>
<feature type="compositionally biased region" description="Polar residues" evidence="17">
    <location>
        <begin position="1961"/>
        <end position="1979"/>
    </location>
</feature>
<organism evidence="20 21">
    <name type="scientific">Trichinella spiralis</name>
    <name type="common">Trichina worm</name>
    <dbReference type="NCBI Taxonomy" id="6334"/>
    <lineage>
        <taxon>Eukaryota</taxon>
        <taxon>Metazoa</taxon>
        <taxon>Ecdysozoa</taxon>
        <taxon>Nematoda</taxon>
        <taxon>Enoplea</taxon>
        <taxon>Dorylaimia</taxon>
        <taxon>Trichinellida</taxon>
        <taxon>Trichinellidae</taxon>
        <taxon>Trichinella</taxon>
    </lineage>
</organism>
<evidence type="ECO:0000256" key="16">
    <source>
        <dbReference type="PROSITE-ProRule" id="PRU00322"/>
    </source>
</evidence>
<protein>
    <submittedName>
        <fullName evidence="20">Glutamate receptor 4</fullName>
    </submittedName>
</protein>
<dbReference type="InParanoid" id="A0A0V1C0W2"/>
<feature type="domain" description="RanBP2-type" evidence="19">
    <location>
        <begin position="1832"/>
        <end position="1861"/>
    </location>
</feature>
<feature type="compositionally biased region" description="Low complexity" evidence="17">
    <location>
        <begin position="2026"/>
        <end position="2036"/>
    </location>
</feature>
<dbReference type="GO" id="GO:0008270">
    <property type="term" value="F:zinc ion binding"/>
    <property type="evidence" value="ECO:0007669"/>
    <property type="project" value="UniProtKB-KW"/>
</dbReference>
<keyword evidence="7" id="KW-0862">Zinc</keyword>
<dbReference type="PROSITE" id="PS50199">
    <property type="entry name" value="ZF_RANBP2_2"/>
    <property type="match status" value="2"/>
</dbReference>
<dbReference type="FunFam" id="1.10.287.70:FF:000143">
    <property type="entry name" value="Probable glutamate receptor"/>
    <property type="match status" value="1"/>
</dbReference>
<dbReference type="GO" id="GO:0005886">
    <property type="term" value="C:plasma membrane"/>
    <property type="evidence" value="ECO:0007669"/>
    <property type="project" value="UniProtKB-ARBA"/>
</dbReference>
<feature type="compositionally biased region" description="Low complexity" evidence="17">
    <location>
        <begin position="1867"/>
        <end position="1879"/>
    </location>
</feature>
<keyword evidence="14" id="KW-1071">Ligand-gated ion channel</keyword>
<dbReference type="SMART" id="SM00079">
    <property type="entry name" value="PBPe"/>
    <property type="match status" value="1"/>
</dbReference>
<feature type="transmembrane region" description="Helical" evidence="18">
    <location>
        <begin position="405"/>
        <end position="431"/>
    </location>
</feature>
<evidence type="ECO:0000256" key="15">
    <source>
        <dbReference type="ARBA" id="ARBA00023303"/>
    </source>
</evidence>
<feature type="region of interest" description="Disordered" evidence="17">
    <location>
        <begin position="1866"/>
        <end position="1900"/>
    </location>
</feature>
<dbReference type="eggNOG" id="KOG1052">
    <property type="taxonomic scope" value="Eukaryota"/>
</dbReference>
<evidence type="ECO:0000256" key="14">
    <source>
        <dbReference type="ARBA" id="ARBA00023286"/>
    </source>
</evidence>
<keyword evidence="21" id="KW-1185">Reference proteome</keyword>
<keyword evidence="15" id="KW-0407">Ion channel</keyword>
<dbReference type="FunFam" id="3.40.190.10:FF:000078">
    <property type="entry name" value="glutamate receptor ionotropic, NMDA 3B"/>
    <property type="match status" value="1"/>
</dbReference>
<feature type="domain" description="RanBP2-type" evidence="19">
    <location>
        <begin position="1899"/>
        <end position="1930"/>
    </location>
</feature>
<dbReference type="PANTHER" id="PTHR18966">
    <property type="entry name" value="IONOTROPIC GLUTAMATE RECEPTOR"/>
    <property type="match status" value="1"/>
</dbReference>
<keyword evidence="8 18" id="KW-1133">Transmembrane helix</keyword>
<keyword evidence="11 18" id="KW-0472">Membrane</keyword>
<evidence type="ECO:0000256" key="1">
    <source>
        <dbReference type="ARBA" id="ARBA00004141"/>
    </source>
</evidence>
<feature type="transmembrane region" description="Helical" evidence="18">
    <location>
        <begin position="1191"/>
        <end position="1211"/>
    </location>
</feature>
<dbReference type="Gene3D" id="1.10.287.70">
    <property type="match status" value="2"/>
</dbReference>
<dbReference type="GO" id="GO:0043226">
    <property type="term" value="C:organelle"/>
    <property type="evidence" value="ECO:0007669"/>
    <property type="project" value="UniProtKB-ARBA"/>
</dbReference>
<dbReference type="EMBL" id="JYDH01000003">
    <property type="protein sequence ID" value="KRY42808.1"/>
    <property type="molecule type" value="Genomic_DNA"/>
</dbReference>
<evidence type="ECO:0000256" key="18">
    <source>
        <dbReference type="SAM" id="Phobius"/>
    </source>
</evidence>
<evidence type="ECO:0000256" key="5">
    <source>
        <dbReference type="ARBA" id="ARBA00022723"/>
    </source>
</evidence>
<accession>A0A0V1C0W2</accession>